<proteinExistence type="predicted"/>
<dbReference type="EMBL" id="JYDO01000919">
    <property type="protein sequence ID" value="KRZ64621.1"/>
    <property type="molecule type" value="Genomic_DNA"/>
</dbReference>
<name>A0A0V1LYN0_9BILA</name>
<comment type="caution">
    <text evidence="2">The sequence shown here is derived from an EMBL/GenBank/DDBJ whole genome shotgun (WGS) entry which is preliminary data.</text>
</comment>
<evidence type="ECO:0000313" key="3">
    <source>
        <dbReference type="Proteomes" id="UP000054843"/>
    </source>
</evidence>
<evidence type="ECO:0000256" key="1">
    <source>
        <dbReference type="SAM" id="MobiDB-lite"/>
    </source>
</evidence>
<accession>A0A0V1LYN0</accession>
<protein>
    <submittedName>
        <fullName evidence="2">Uncharacterized protein</fullName>
    </submittedName>
</protein>
<keyword evidence="3" id="KW-1185">Reference proteome</keyword>
<gene>
    <name evidence="2" type="ORF">T10_383</name>
</gene>
<feature type="region of interest" description="Disordered" evidence="1">
    <location>
        <begin position="1"/>
        <end position="43"/>
    </location>
</feature>
<organism evidence="2 3">
    <name type="scientific">Trichinella papuae</name>
    <dbReference type="NCBI Taxonomy" id="268474"/>
    <lineage>
        <taxon>Eukaryota</taxon>
        <taxon>Metazoa</taxon>
        <taxon>Ecdysozoa</taxon>
        <taxon>Nematoda</taxon>
        <taxon>Enoplea</taxon>
        <taxon>Dorylaimia</taxon>
        <taxon>Trichinellida</taxon>
        <taxon>Trichinellidae</taxon>
        <taxon>Trichinella</taxon>
    </lineage>
</organism>
<evidence type="ECO:0000313" key="2">
    <source>
        <dbReference type="EMBL" id="KRZ64621.1"/>
    </source>
</evidence>
<dbReference type="AlphaFoldDB" id="A0A0V1LYN0"/>
<sequence length="43" mass="4997">MTPGQTETAKVWDKGSYTMSQPIRKMQRQIDFRVQGQPRTKQG</sequence>
<dbReference type="Proteomes" id="UP000054843">
    <property type="component" value="Unassembled WGS sequence"/>
</dbReference>
<reference evidence="2 3" key="1">
    <citation type="submission" date="2015-01" db="EMBL/GenBank/DDBJ databases">
        <title>Evolution of Trichinella species and genotypes.</title>
        <authorList>
            <person name="Korhonen P.K."/>
            <person name="Edoardo P."/>
            <person name="Giuseppe L.R."/>
            <person name="Gasser R.B."/>
        </authorList>
    </citation>
    <scope>NUCLEOTIDE SEQUENCE [LARGE SCALE GENOMIC DNA]</scope>
    <source>
        <strain evidence="2">ISS1980</strain>
    </source>
</reference>